<dbReference type="Gene3D" id="3.30.710.10">
    <property type="entry name" value="Potassium Channel Kv1.1, Chain A"/>
    <property type="match status" value="1"/>
</dbReference>
<dbReference type="CDD" id="cd18315">
    <property type="entry name" value="BTB_POZ_BAB-like"/>
    <property type="match status" value="1"/>
</dbReference>
<evidence type="ECO:0000256" key="2">
    <source>
        <dbReference type="ARBA" id="ARBA00022723"/>
    </source>
</evidence>
<feature type="compositionally biased region" description="Polar residues" evidence="6">
    <location>
        <begin position="222"/>
        <end position="238"/>
    </location>
</feature>
<keyword evidence="2" id="KW-0479">Metal-binding</keyword>
<dbReference type="PROSITE" id="PS50097">
    <property type="entry name" value="BTB"/>
    <property type="match status" value="1"/>
</dbReference>
<protein>
    <submittedName>
        <fullName evidence="8">Mod(Mdg4)-v21</fullName>
    </submittedName>
</protein>
<gene>
    <name evidence="8" type="primary">mod(mdg4)</name>
</gene>
<feature type="region of interest" description="Disordered" evidence="6">
    <location>
        <begin position="287"/>
        <end position="311"/>
    </location>
</feature>
<feature type="region of interest" description="Disordered" evidence="6">
    <location>
        <begin position="462"/>
        <end position="481"/>
    </location>
</feature>
<reference evidence="8" key="1">
    <citation type="journal article" date="2004" name="Gene">
        <title>Evolution of the trans-splicing Drosophila locus mod(mdg4) in several species of Diptera and Lepidoptera.</title>
        <authorList>
            <person name="Krauss V."/>
            <person name="Dorn R."/>
        </authorList>
    </citation>
    <scope>NUCLEOTIDE SEQUENCE</scope>
</reference>
<dbReference type="GO" id="GO:0005634">
    <property type="term" value="C:nucleus"/>
    <property type="evidence" value="ECO:0007669"/>
    <property type="project" value="UniProtKB-SubCell"/>
</dbReference>
<dbReference type="InterPro" id="IPR000210">
    <property type="entry name" value="BTB/POZ_dom"/>
</dbReference>
<feature type="region of interest" description="Disordered" evidence="6">
    <location>
        <begin position="192"/>
        <end position="238"/>
    </location>
</feature>
<dbReference type="PANTHER" id="PTHR23110:SF92">
    <property type="entry name" value="MODIFIER OF MDG4"/>
    <property type="match status" value="1"/>
</dbReference>
<keyword evidence="3" id="KW-0863">Zinc-finger</keyword>
<evidence type="ECO:0000256" key="3">
    <source>
        <dbReference type="ARBA" id="ARBA00022771"/>
    </source>
</evidence>
<dbReference type="InterPro" id="IPR051095">
    <property type="entry name" value="Dros_DevTransReg"/>
</dbReference>
<feature type="compositionally biased region" description="Basic and acidic residues" evidence="6">
    <location>
        <begin position="294"/>
        <end position="304"/>
    </location>
</feature>
<evidence type="ECO:0000256" key="4">
    <source>
        <dbReference type="ARBA" id="ARBA00022833"/>
    </source>
</evidence>
<accession>Q6IDY1</accession>
<dbReference type="PANTHER" id="PTHR23110">
    <property type="entry name" value="BTB DOMAIN TRANSCRIPTION FACTOR"/>
    <property type="match status" value="1"/>
</dbReference>
<dbReference type="GO" id="GO:0008270">
    <property type="term" value="F:zinc ion binding"/>
    <property type="evidence" value="ECO:0007669"/>
    <property type="project" value="UniProtKB-KW"/>
</dbReference>
<feature type="compositionally biased region" description="Polar residues" evidence="6">
    <location>
        <begin position="192"/>
        <end position="215"/>
    </location>
</feature>
<evidence type="ECO:0000259" key="7">
    <source>
        <dbReference type="PROSITE" id="PS50097"/>
    </source>
</evidence>
<dbReference type="SMART" id="SM00225">
    <property type="entry name" value="BTB"/>
    <property type="match status" value="1"/>
</dbReference>
<dbReference type="EMBL" id="BN000407">
    <property type="protein sequence ID" value="CAE54332.1"/>
    <property type="molecule type" value="Genomic_DNA"/>
</dbReference>
<keyword evidence="5" id="KW-0539">Nucleus</keyword>
<dbReference type="InterPro" id="IPR007588">
    <property type="entry name" value="Znf_FLYWCH"/>
</dbReference>
<evidence type="ECO:0000313" key="8">
    <source>
        <dbReference type="EMBL" id="CAE54332.1"/>
    </source>
</evidence>
<dbReference type="SUPFAM" id="SSF54695">
    <property type="entry name" value="POZ domain"/>
    <property type="match status" value="1"/>
</dbReference>
<comment type="subcellular location">
    <subcellularLocation>
        <location evidence="1">Nucleus</location>
    </subcellularLocation>
</comment>
<name>Q6IDY1_ANOGA</name>
<evidence type="ECO:0000256" key="5">
    <source>
        <dbReference type="ARBA" id="ARBA00023242"/>
    </source>
</evidence>
<evidence type="ECO:0000256" key="6">
    <source>
        <dbReference type="SAM" id="MobiDB-lite"/>
    </source>
</evidence>
<evidence type="ECO:0000256" key="1">
    <source>
        <dbReference type="ARBA" id="ARBA00004123"/>
    </source>
</evidence>
<dbReference type="Gene3D" id="2.20.25.240">
    <property type="match status" value="1"/>
</dbReference>
<dbReference type="InterPro" id="IPR011333">
    <property type="entry name" value="SKP1/BTB/POZ_sf"/>
</dbReference>
<sequence>MADDEQFSLCWNNFNSNLSAGFHESLQRGDLVDVTLAAEGHLVKAHRLILSVCSPYFRKMFTQVPVNQHAFIFLKDVSHSALQDLIQFMYCGEVNVKQDALPAFISTAEALQIKGLTETGDSAPTHQSPAKEEPAAAAAVPVTTATISTATIPASPASQRAKVQRNRIQSYKLESEESGDDKVVHIQATTSHHVSAQSNLSSQKRTMPQRGLQSHASKRTKMSISASSDGLDTSDSTPAQVQTVQTVQIVKQIPAQVIEPEYIELPIESINPKAEPDYTDETAEIETVDAETEQEQKLSEHDQGDADDDGNYVEDDTYGDMAMGKYEESYLTEGEEGAKPGVSGFVDSYTSDGGNATEISTQAMGESYSLYPESSAGAGGEGEEQGQELEMIGGQFHAGSMFSFGVSQRGAKKLIYDRYEYIKDREFPLSTNWRCALFKRFNCRARAITKVKNGKTFVRLTNHGHNHSDKAYRKTQKSVYE</sequence>
<feature type="domain" description="BTB" evidence="7">
    <location>
        <begin position="32"/>
        <end position="98"/>
    </location>
</feature>
<feature type="region of interest" description="Disordered" evidence="6">
    <location>
        <begin position="118"/>
        <end position="140"/>
    </location>
</feature>
<dbReference type="Pfam" id="PF04500">
    <property type="entry name" value="FLYWCH"/>
    <property type="match status" value="1"/>
</dbReference>
<dbReference type="VEuPathDB" id="VectorBase:AGAMI1_006926"/>
<keyword evidence="4" id="KW-0862">Zinc</keyword>
<dbReference type="AlphaFoldDB" id="Q6IDY1"/>
<organism evidence="8">
    <name type="scientific">Anopheles gambiae</name>
    <name type="common">African malaria mosquito</name>
    <dbReference type="NCBI Taxonomy" id="7165"/>
    <lineage>
        <taxon>Eukaryota</taxon>
        <taxon>Metazoa</taxon>
        <taxon>Ecdysozoa</taxon>
        <taxon>Arthropoda</taxon>
        <taxon>Hexapoda</taxon>
        <taxon>Insecta</taxon>
        <taxon>Pterygota</taxon>
        <taxon>Neoptera</taxon>
        <taxon>Endopterygota</taxon>
        <taxon>Diptera</taxon>
        <taxon>Nematocera</taxon>
        <taxon>Culicoidea</taxon>
        <taxon>Culicidae</taxon>
        <taxon>Anophelinae</taxon>
        <taxon>Anopheles</taxon>
    </lineage>
</organism>
<dbReference type="Pfam" id="PF00651">
    <property type="entry name" value="BTB"/>
    <property type="match status" value="1"/>
</dbReference>
<dbReference type="FunFam" id="3.30.710.10:FF:000036">
    <property type="entry name" value="Mod(Mdg4), isoform H"/>
    <property type="match status" value="1"/>
</dbReference>
<proteinExistence type="predicted"/>
<dbReference type="VEuPathDB" id="VectorBase:AGAP003439"/>